<feature type="transmembrane region" description="Helical" evidence="7">
    <location>
        <begin position="100"/>
        <end position="119"/>
    </location>
</feature>
<organism evidence="8 9">
    <name type="scientific">Albula goreensis</name>
    <dbReference type="NCBI Taxonomy" id="1534307"/>
    <lineage>
        <taxon>Eukaryota</taxon>
        <taxon>Metazoa</taxon>
        <taxon>Chordata</taxon>
        <taxon>Craniata</taxon>
        <taxon>Vertebrata</taxon>
        <taxon>Euteleostomi</taxon>
        <taxon>Actinopterygii</taxon>
        <taxon>Neopterygii</taxon>
        <taxon>Teleostei</taxon>
        <taxon>Albuliformes</taxon>
        <taxon>Albulidae</taxon>
        <taxon>Albula</taxon>
    </lineage>
</organism>
<dbReference type="GO" id="GO:0038023">
    <property type="term" value="F:signaling receptor activity"/>
    <property type="evidence" value="ECO:0007669"/>
    <property type="project" value="TreeGrafter"/>
</dbReference>
<dbReference type="AlphaFoldDB" id="A0A8T3DN35"/>
<evidence type="ECO:0000256" key="7">
    <source>
        <dbReference type="SAM" id="Phobius"/>
    </source>
</evidence>
<evidence type="ECO:0000256" key="1">
    <source>
        <dbReference type="ARBA" id="ARBA00004141"/>
    </source>
</evidence>
<evidence type="ECO:0000313" key="8">
    <source>
        <dbReference type="EMBL" id="KAI1896368.1"/>
    </source>
</evidence>
<feature type="transmembrane region" description="Helical" evidence="7">
    <location>
        <begin position="75"/>
        <end position="94"/>
    </location>
</feature>
<comment type="subcellular location">
    <subcellularLocation>
        <location evidence="1">Membrane</location>
        <topology evidence="1">Multi-pass membrane protein</topology>
    </subcellularLocation>
</comment>
<dbReference type="GO" id="GO:0046872">
    <property type="term" value="F:metal ion binding"/>
    <property type="evidence" value="ECO:0007669"/>
    <property type="project" value="UniProtKB-KW"/>
</dbReference>
<keyword evidence="3 7" id="KW-0812">Transmembrane</keyword>
<sequence>MNHEGGASVYHTLLSLDMFGVCMVNTLGALPIVYITLLCYPIMRTMALLAYTILSAYGVYCAVTARTNVRRLRSFAWQALFRFFLFMLRWSGVGTGSPSSLRHFLTMDFLAMLGGLINISRIPERYRPGLFDYWCNSHQIMHVLVVVSIVFLHWGMVEDLLWLNHYHCPLE</sequence>
<dbReference type="Proteomes" id="UP000829720">
    <property type="component" value="Unassembled WGS sequence"/>
</dbReference>
<dbReference type="OrthoDB" id="535992at2759"/>
<feature type="binding site" evidence="6">
    <location>
        <position position="142"/>
    </location>
    <ligand>
        <name>Zn(2+)</name>
        <dbReference type="ChEBI" id="CHEBI:29105"/>
    </ligand>
</feature>
<feature type="transmembrane region" description="Helical" evidence="7">
    <location>
        <begin position="42"/>
        <end position="63"/>
    </location>
</feature>
<accession>A0A8T3DN35</accession>
<keyword evidence="4 7" id="KW-1133">Transmembrane helix</keyword>
<evidence type="ECO:0000256" key="2">
    <source>
        <dbReference type="ARBA" id="ARBA00007018"/>
    </source>
</evidence>
<feature type="transmembrane region" description="Helical" evidence="7">
    <location>
        <begin position="140"/>
        <end position="157"/>
    </location>
</feature>
<protein>
    <recommendedName>
        <fullName evidence="10">Progestin and adipoQ receptor family member 4</fullName>
    </recommendedName>
</protein>
<keyword evidence="9" id="KW-1185">Reference proteome</keyword>
<dbReference type="PANTHER" id="PTHR20855">
    <property type="entry name" value="ADIPOR/PROGESTIN RECEPTOR-RELATED"/>
    <property type="match status" value="1"/>
</dbReference>
<evidence type="ECO:0000256" key="6">
    <source>
        <dbReference type="PIRSR" id="PIRSR604254-1"/>
    </source>
</evidence>
<reference evidence="8" key="1">
    <citation type="submission" date="2021-01" db="EMBL/GenBank/DDBJ databases">
        <authorList>
            <person name="Zahm M."/>
            <person name="Roques C."/>
            <person name="Cabau C."/>
            <person name="Klopp C."/>
            <person name="Donnadieu C."/>
            <person name="Jouanno E."/>
            <person name="Lampietro C."/>
            <person name="Louis A."/>
            <person name="Herpin A."/>
            <person name="Echchiki A."/>
            <person name="Berthelot C."/>
            <person name="Parey E."/>
            <person name="Roest-Crollius H."/>
            <person name="Braasch I."/>
            <person name="Postlethwait J."/>
            <person name="Bobe J."/>
            <person name="Montfort J."/>
            <person name="Bouchez O."/>
            <person name="Begum T."/>
            <person name="Mejri S."/>
            <person name="Adams A."/>
            <person name="Chen W.-J."/>
            <person name="Guiguen Y."/>
        </authorList>
    </citation>
    <scope>NUCLEOTIDE SEQUENCE</scope>
    <source>
        <tissue evidence="8">Blood</tissue>
    </source>
</reference>
<keyword evidence="6" id="KW-0479">Metal-binding</keyword>
<feature type="transmembrane region" description="Helical" evidence="7">
    <location>
        <begin position="12"/>
        <end position="36"/>
    </location>
</feature>
<evidence type="ECO:0000256" key="4">
    <source>
        <dbReference type="ARBA" id="ARBA00022989"/>
    </source>
</evidence>
<evidence type="ECO:0000256" key="3">
    <source>
        <dbReference type="ARBA" id="ARBA00022692"/>
    </source>
</evidence>
<feature type="binding site" evidence="6">
    <location>
        <position position="138"/>
    </location>
    <ligand>
        <name>Zn(2+)</name>
        <dbReference type="ChEBI" id="CHEBI:29105"/>
    </ligand>
</feature>
<dbReference type="Pfam" id="PF03006">
    <property type="entry name" value="HlyIII"/>
    <property type="match status" value="1"/>
</dbReference>
<keyword evidence="5 7" id="KW-0472">Membrane</keyword>
<keyword evidence="6" id="KW-0862">Zinc</keyword>
<evidence type="ECO:0000256" key="5">
    <source>
        <dbReference type="ARBA" id="ARBA00023136"/>
    </source>
</evidence>
<dbReference type="PANTHER" id="PTHR20855:SF138">
    <property type="entry name" value="PROGESTIN AND ADIPOQ RECEPTOR FAMILY MEMBER 4"/>
    <property type="match status" value="1"/>
</dbReference>
<dbReference type="EMBL" id="JAERUA010000008">
    <property type="protein sequence ID" value="KAI1896368.1"/>
    <property type="molecule type" value="Genomic_DNA"/>
</dbReference>
<comment type="caution">
    <text evidence="8">The sequence shown here is derived from an EMBL/GenBank/DDBJ whole genome shotgun (WGS) entry which is preliminary data.</text>
</comment>
<dbReference type="InterPro" id="IPR004254">
    <property type="entry name" value="AdipoR/HlyIII-related"/>
</dbReference>
<dbReference type="GO" id="GO:0016020">
    <property type="term" value="C:membrane"/>
    <property type="evidence" value="ECO:0007669"/>
    <property type="project" value="UniProtKB-SubCell"/>
</dbReference>
<comment type="similarity">
    <text evidence="2">Belongs to the ADIPOR family.</text>
</comment>
<evidence type="ECO:0008006" key="10">
    <source>
        <dbReference type="Google" id="ProtNLM"/>
    </source>
</evidence>
<evidence type="ECO:0000313" key="9">
    <source>
        <dbReference type="Proteomes" id="UP000829720"/>
    </source>
</evidence>
<name>A0A8T3DN35_9TELE</name>
<gene>
    <name evidence="8" type="ORF">AGOR_G00094070</name>
</gene>
<proteinExistence type="inferred from homology"/>